<name>A0A7X3CQ96_9BACL</name>
<comment type="caution">
    <text evidence="5">The sequence shown here is derived from an EMBL/GenBank/DDBJ whole genome shotgun (WGS) entry which is preliminary data.</text>
</comment>
<sequence>MDKKVALVSGANKSIGFEVVRELAKLGMIVYLGSRDEANGTKGAEELKVDGDVRFIQLDVLDENSMVLAIKKIEQEHGKLDVLINNAGIASASSDFKDFSASTVSIDEVKAVFSTNFLGSVRLTQLALPLLRNSKSGRIVNTSSQAGSFEFMTDVENKYPKPFAYCTSKLALNGATVLFADELRDTGIKVNAAHPGLVSSALSNYMGNRTGQDGAKIIIQLATLDDDGPTGGFFDENGVVPW</sequence>
<dbReference type="Gene3D" id="3.40.50.720">
    <property type="entry name" value="NAD(P)-binding Rossmann-like Domain"/>
    <property type="match status" value="1"/>
</dbReference>
<reference evidence="5 6" key="1">
    <citation type="submission" date="2019-11" db="EMBL/GenBank/DDBJ databases">
        <title>Draft genome sequences of five Paenibacillus species of dairy origin.</title>
        <authorList>
            <person name="Olajide A.M."/>
            <person name="Chen S."/>
            <person name="Lapointe G."/>
        </authorList>
    </citation>
    <scope>NUCLEOTIDE SEQUENCE [LARGE SCALE GENOMIC DNA]</scope>
    <source>
        <strain evidence="5 6">12CR55</strain>
    </source>
</reference>
<dbReference type="OrthoDB" id="5786478at2"/>
<dbReference type="PRINTS" id="PR00081">
    <property type="entry name" value="GDHRDH"/>
</dbReference>
<comment type="similarity">
    <text evidence="1 4">Belongs to the short-chain dehydrogenases/reductases (SDR) family.</text>
</comment>
<dbReference type="InterPro" id="IPR002347">
    <property type="entry name" value="SDR_fam"/>
</dbReference>
<evidence type="ECO:0000313" key="5">
    <source>
        <dbReference type="EMBL" id="MUG47684.1"/>
    </source>
</evidence>
<evidence type="ECO:0000256" key="4">
    <source>
        <dbReference type="RuleBase" id="RU000363"/>
    </source>
</evidence>
<dbReference type="PANTHER" id="PTHR43490">
    <property type="entry name" value="(+)-NEOMENTHOL DEHYDROGENASE"/>
    <property type="match status" value="1"/>
</dbReference>
<dbReference type="Pfam" id="PF00106">
    <property type="entry name" value="adh_short"/>
    <property type="match status" value="1"/>
</dbReference>
<dbReference type="Proteomes" id="UP000447876">
    <property type="component" value="Unassembled WGS sequence"/>
</dbReference>
<dbReference type="InterPro" id="IPR045313">
    <property type="entry name" value="CBR1-like"/>
</dbReference>
<evidence type="ECO:0000256" key="1">
    <source>
        <dbReference type="ARBA" id="ARBA00006484"/>
    </source>
</evidence>
<keyword evidence="3" id="KW-0560">Oxidoreductase</keyword>
<evidence type="ECO:0000313" key="6">
    <source>
        <dbReference type="Proteomes" id="UP000447876"/>
    </source>
</evidence>
<gene>
    <name evidence="5" type="ORF">GNP95_22280</name>
</gene>
<dbReference type="GO" id="GO:0016616">
    <property type="term" value="F:oxidoreductase activity, acting on the CH-OH group of donors, NAD or NADP as acceptor"/>
    <property type="evidence" value="ECO:0007669"/>
    <property type="project" value="InterPro"/>
</dbReference>
<dbReference type="InterPro" id="IPR036291">
    <property type="entry name" value="NAD(P)-bd_dom_sf"/>
</dbReference>
<accession>A0A7X3CQ96</accession>
<dbReference type="PRINTS" id="PR00080">
    <property type="entry name" value="SDRFAMILY"/>
</dbReference>
<dbReference type="EMBL" id="WNZW01000015">
    <property type="protein sequence ID" value="MUG47684.1"/>
    <property type="molecule type" value="Genomic_DNA"/>
</dbReference>
<evidence type="ECO:0000256" key="3">
    <source>
        <dbReference type="ARBA" id="ARBA00023002"/>
    </source>
</evidence>
<protein>
    <submittedName>
        <fullName evidence="5">SDR family NAD(P)-dependent oxidoreductase</fullName>
    </submittedName>
</protein>
<proteinExistence type="inferred from homology"/>
<dbReference type="PANTHER" id="PTHR43490:SF99">
    <property type="entry name" value="SHORT-CHAIN DEHYDROGENASE_REDUCTASE"/>
    <property type="match status" value="1"/>
</dbReference>
<dbReference type="AlphaFoldDB" id="A0A7X3CQ96"/>
<dbReference type="RefSeq" id="WP_155613058.1">
    <property type="nucleotide sequence ID" value="NZ_WNZW01000015.1"/>
</dbReference>
<keyword evidence="2" id="KW-0521">NADP</keyword>
<organism evidence="5 6">
    <name type="scientific">Paenibacillus woosongensis</name>
    <dbReference type="NCBI Taxonomy" id="307580"/>
    <lineage>
        <taxon>Bacteria</taxon>
        <taxon>Bacillati</taxon>
        <taxon>Bacillota</taxon>
        <taxon>Bacilli</taxon>
        <taxon>Bacillales</taxon>
        <taxon>Paenibacillaceae</taxon>
        <taxon>Paenibacillus</taxon>
    </lineage>
</organism>
<dbReference type="SUPFAM" id="SSF51735">
    <property type="entry name" value="NAD(P)-binding Rossmann-fold domains"/>
    <property type="match status" value="1"/>
</dbReference>
<dbReference type="CDD" id="cd05324">
    <property type="entry name" value="carb_red_PTCR-like_SDR_c"/>
    <property type="match status" value="1"/>
</dbReference>
<evidence type="ECO:0000256" key="2">
    <source>
        <dbReference type="ARBA" id="ARBA00022857"/>
    </source>
</evidence>